<organism evidence="2 3">
    <name type="scientific">Potamilus streckersoni</name>
    <dbReference type="NCBI Taxonomy" id="2493646"/>
    <lineage>
        <taxon>Eukaryota</taxon>
        <taxon>Metazoa</taxon>
        <taxon>Spiralia</taxon>
        <taxon>Lophotrochozoa</taxon>
        <taxon>Mollusca</taxon>
        <taxon>Bivalvia</taxon>
        <taxon>Autobranchia</taxon>
        <taxon>Heteroconchia</taxon>
        <taxon>Palaeoheterodonta</taxon>
        <taxon>Unionida</taxon>
        <taxon>Unionoidea</taxon>
        <taxon>Unionidae</taxon>
        <taxon>Ambleminae</taxon>
        <taxon>Lampsilini</taxon>
        <taxon>Potamilus</taxon>
    </lineage>
</organism>
<sequence length="121" mass="13226">MTRKLSYFIPVLISLAVTSKVSFDYNSIASRRIIGMVCKVQGQEEKSLISIQHGGTEKVTITSGCVIKSNDTRLSISCIETGNDIMISVNLTRPGSSDSGTWNCSYGQLYDTVTFADFISK</sequence>
<feature type="signal peptide" evidence="1">
    <location>
        <begin position="1"/>
        <end position="23"/>
    </location>
</feature>
<evidence type="ECO:0000256" key="1">
    <source>
        <dbReference type="SAM" id="SignalP"/>
    </source>
</evidence>
<dbReference type="EMBL" id="JAEAOA010001690">
    <property type="protein sequence ID" value="KAK3603577.1"/>
    <property type="molecule type" value="Genomic_DNA"/>
</dbReference>
<reference evidence="2" key="3">
    <citation type="submission" date="2023-05" db="EMBL/GenBank/DDBJ databases">
        <authorList>
            <person name="Smith C.H."/>
        </authorList>
    </citation>
    <scope>NUCLEOTIDE SEQUENCE</scope>
    <source>
        <strain evidence="2">CHS0354</strain>
        <tissue evidence="2">Mantle</tissue>
    </source>
</reference>
<feature type="chain" id="PRO_5042169432" evidence="1">
    <location>
        <begin position="24"/>
        <end position="121"/>
    </location>
</feature>
<reference evidence="2" key="2">
    <citation type="journal article" date="2021" name="Genome Biol. Evol.">
        <title>Developing a high-quality reference genome for a parasitic bivalve with doubly uniparental inheritance (Bivalvia: Unionida).</title>
        <authorList>
            <person name="Smith C.H."/>
        </authorList>
    </citation>
    <scope>NUCLEOTIDE SEQUENCE</scope>
    <source>
        <strain evidence="2">CHS0354</strain>
        <tissue evidence="2">Mantle</tissue>
    </source>
</reference>
<reference evidence="2" key="1">
    <citation type="journal article" date="2021" name="Genome Biol. Evol.">
        <title>A High-Quality Reference Genome for a Parasitic Bivalve with Doubly Uniparental Inheritance (Bivalvia: Unionida).</title>
        <authorList>
            <person name="Smith C.H."/>
        </authorList>
    </citation>
    <scope>NUCLEOTIDE SEQUENCE</scope>
    <source>
        <strain evidence="2">CHS0354</strain>
    </source>
</reference>
<keyword evidence="1" id="KW-0732">Signal</keyword>
<evidence type="ECO:0000313" key="2">
    <source>
        <dbReference type="EMBL" id="KAK3603577.1"/>
    </source>
</evidence>
<dbReference type="AlphaFoldDB" id="A0AAE0T4B9"/>
<accession>A0AAE0T4B9</accession>
<gene>
    <name evidence="2" type="ORF">CHS0354_028006</name>
</gene>
<dbReference type="Proteomes" id="UP001195483">
    <property type="component" value="Unassembled WGS sequence"/>
</dbReference>
<comment type="caution">
    <text evidence="2">The sequence shown here is derived from an EMBL/GenBank/DDBJ whole genome shotgun (WGS) entry which is preliminary data.</text>
</comment>
<proteinExistence type="predicted"/>
<evidence type="ECO:0000313" key="3">
    <source>
        <dbReference type="Proteomes" id="UP001195483"/>
    </source>
</evidence>
<protein>
    <submittedName>
        <fullName evidence="2">Uncharacterized protein</fullName>
    </submittedName>
</protein>
<name>A0AAE0T4B9_9BIVA</name>
<keyword evidence="3" id="KW-1185">Reference proteome</keyword>